<dbReference type="EnsemblMetazoa" id="XM_030992968">
    <property type="protein sequence ID" value="XP_030848828"/>
    <property type="gene ID" value="LOC100891468"/>
</dbReference>
<name>A0A7M7PB93_STRPU</name>
<reference evidence="3" key="1">
    <citation type="submission" date="2015-02" db="EMBL/GenBank/DDBJ databases">
        <title>Genome sequencing for Strongylocentrotus purpuratus.</title>
        <authorList>
            <person name="Murali S."/>
            <person name="Liu Y."/>
            <person name="Vee V."/>
            <person name="English A."/>
            <person name="Wang M."/>
            <person name="Skinner E."/>
            <person name="Han Y."/>
            <person name="Muzny D.M."/>
            <person name="Worley K.C."/>
            <person name="Gibbs R.A."/>
        </authorList>
    </citation>
    <scope>NUCLEOTIDE SEQUENCE</scope>
</reference>
<keyword evidence="3" id="KW-1185">Reference proteome</keyword>
<evidence type="ECO:0000313" key="3">
    <source>
        <dbReference type="Proteomes" id="UP000007110"/>
    </source>
</evidence>
<keyword evidence="1" id="KW-1133">Transmembrane helix</keyword>
<dbReference type="GeneID" id="100891468"/>
<reference evidence="2" key="2">
    <citation type="submission" date="2021-01" db="UniProtKB">
        <authorList>
            <consortium name="EnsemblMetazoa"/>
        </authorList>
    </citation>
    <scope>IDENTIFICATION</scope>
</reference>
<dbReference type="AlphaFoldDB" id="A0A7M7PB93"/>
<accession>A0A7M7PB93</accession>
<evidence type="ECO:0000256" key="1">
    <source>
        <dbReference type="SAM" id="Phobius"/>
    </source>
</evidence>
<keyword evidence="1" id="KW-0472">Membrane</keyword>
<dbReference type="InParanoid" id="A0A7M7PB93"/>
<dbReference type="RefSeq" id="XP_030848828.1">
    <property type="nucleotide sequence ID" value="XM_030992968.1"/>
</dbReference>
<feature type="transmembrane region" description="Helical" evidence="1">
    <location>
        <begin position="21"/>
        <end position="48"/>
    </location>
</feature>
<evidence type="ECO:0000313" key="2">
    <source>
        <dbReference type="EnsemblMetazoa" id="XP_030848828"/>
    </source>
</evidence>
<organism evidence="2 3">
    <name type="scientific">Strongylocentrotus purpuratus</name>
    <name type="common">Purple sea urchin</name>
    <dbReference type="NCBI Taxonomy" id="7668"/>
    <lineage>
        <taxon>Eukaryota</taxon>
        <taxon>Metazoa</taxon>
        <taxon>Echinodermata</taxon>
        <taxon>Eleutherozoa</taxon>
        <taxon>Echinozoa</taxon>
        <taxon>Echinoidea</taxon>
        <taxon>Euechinoidea</taxon>
        <taxon>Echinacea</taxon>
        <taxon>Camarodonta</taxon>
        <taxon>Echinidea</taxon>
        <taxon>Strongylocentrotidae</taxon>
        <taxon>Strongylocentrotus</taxon>
    </lineage>
</organism>
<dbReference type="KEGG" id="spu:100891468"/>
<sequence length="190" mass="20330">MQPVTIMENRPSRAGYSENNRAGAATCTAVFMIVYAIGSAVCGAIDFVPRGVSSISLFQIFAFAQGGLYLLTALFGLGTICRYTCMIAFFLMACILSAFASLGALGCYCYLIYIFVVFGSFENCQEACLYHTVPVCVLALLSIMAFISALVGSIYCFIGTSSSPPPSTSVVTQPHTVYAPPPQNQKAYAY</sequence>
<proteinExistence type="predicted"/>
<keyword evidence="1" id="KW-0812">Transmembrane</keyword>
<dbReference type="Proteomes" id="UP000007110">
    <property type="component" value="Unassembled WGS sequence"/>
</dbReference>
<feature type="transmembrane region" description="Helical" evidence="1">
    <location>
        <begin position="89"/>
        <end position="118"/>
    </location>
</feature>
<feature type="transmembrane region" description="Helical" evidence="1">
    <location>
        <begin position="54"/>
        <end position="77"/>
    </location>
</feature>
<protein>
    <submittedName>
        <fullName evidence="2">Uncharacterized protein</fullName>
    </submittedName>
</protein>
<feature type="transmembrane region" description="Helical" evidence="1">
    <location>
        <begin position="130"/>
        <end position="158"/>
    </location>
</feature>